<evidence type="ECO:0000256" key="2">
    <source>
        <dbReference type="SAM" id="Phobius"/>
    </source>
</evidence>
<evidence type="ECO:0000256" key="1">
    <source>
        <dbReference type="SAM" id="MobiDB-lite"/>
    </source>
</evidence>
<keyword evidence="4" id="KW-1185">Reference proteome</keyword>
<dbReference type="Pfam" id="PF07963">
    <property type="entry name" value="N_methyl"/>
    <property type="match status" value="1"/>
</dbReference>
<keyword evidence="2" id="KW-0472">Membrane</keyword>
<feature type="transmembrane region" description="Helical" evidence="2">
    <location>
        <begin position="29"/>
        <end position="49"/>
    </location>
</feature>
<keyword evidence="2" id="KW-1133">Transmembrane helix</keyword>
<keyword evidence="2" id="KW-0812">Transmembrane</keyword>
<dbReference type="OrthoDB" id="5574157at2"/>
<dbReference type="PROSITE" id="PS00409">
    <property type="entry name" value="PROKAR_NTER_METHYL"/>
    <property type="match status" value="1"/>
</dbReference>
<dbReference type="Proteomes" id="UP000305881">
    <property type="component" value="Chromosome"/>
</dbReference>
<protein>
    <recommendedName>
        <fullName evidence="5">Prepilin-type N-terminal cleavage/methylation domain-containing protein</fullName>
    </recommendedName>
</protein>
<gene>
    <name evidence="3" type="ORF">EQU24_01110</name>
</gene>
<feature type="compositionally biased region" description="Acidic residues" evidence="1">
    <location>
        <begin position="244"/>
        <end position="254"/>
    </location>
</feature>
<organism evidence="3 4">
    <name type="scientific">Methylotuvimicrobium buryatense</name>
    <name type="common">Methylomicrobium buryatense</name>
    <dbReference type="NCBI Taxonomy" id="95641"/>
    <lineage>
        <taxon>Bacteria</taxon>
        <taxon>Pseudomonadati</taxon>
        <taxon>Pseudomonadota</taxon>
        <taxon>Gammaproteobacteria</taxon>
        <taxon>Methylococcales</taxon>
        <taxon>Methylococcaceae</taxon>
        <taxon>Methylotuvimicrobium</taxon>
    </lineage>
</organism>
<dbReference type="EMBL" id="CP035467">
    <property type="protein sequence ID" value="QCW81006.1"/>
    <property type="molecule type" value="Genomic_DNA"/>
</dbReference>
<name>A0A4P9UNF5_METBY</name>
<sequence length="312" mass="32450">MMLRAFPVPGKIFKGVIIMNVQHRKIRGFSLIEAMIASLVVGMTMLGVARLQGITLSSSGDSRMRTHALNLAQEKIEELRTFVHQSDYSAYSGSDSDTQLGANATFTRTWTITGCANSVECKQANVAVSWQDQADTTQIVQLTSFIAEVDPVKGGVVLLAMNNTGGGGGGSPDDCTWVHGTVPNGSTVTAYLSGTVASLDDCVSETRLCTEGVLSGAYTYLSCSVDGENGDGGDDGGDTTPPEDGNDGEGEGEGEVVGGGGGFVSCSCFFRNPGQGYSLSGTNPSECTVSCCQENDTGSGNSRYFSASCPVE</sequence>
<dbReference type="STRING" id="675511.GCA_000341735_02790"/>
<dbReference type="KEGG" id="mbur:EQU24_01110"/>
<evidence type="ECO:0000313" key="4">
    <source>
        <dbReference type="Proteomes" id="UP000305881"/>
    </source>
</evidence>
<evidence type="ECO:0000313" key="3">
    <source>
        <dbReference type="EMBL" id="QCW81006.1"/>
    </source>
</evidence>
<dbReference type="InterPro" id="IPR012902">
    <property type="entry name" value="N_methyl_site"/>
</dbReference>
<evidence type="ECO:0008006" key="5">
    <source>
        <dbReference type="Google" id="ProtNLM"/>
    </source>
</evidence>
<feature type="region of interest" description="Disordered" evidence="1">
    <location>
        <begin position="229"/>
        <end position="256"/>
    </location>
</feature>
<proteinExistence type="predicted"/>
<dbReference type="AlphaFoldDB" id="A0A4P9UNF5"/>
<accession>A0A4P9UNF5</accession>
<reference evidence="4" key="1">
    <citation type="journal article" date="2019" name="J. Bacteriol.">
        <title>A Mutagenic Screen Identifies a TonB-Dependent Receptor Required for the Lanthanide Metal Switch in the Type I Methanotroph 'Methylotuvimicrobium buryatense' 5GB1C.</title>
        <authorList>
            <person name="Groom J.D."/>
            <person name="Ford S.M."/>
            <person name="Pesesky M.W."/>
            <person name="Lidstrom M.E."/>
        </authorList>
    </citation>
    <scope>NUCLEOTIDE SEQUENCE [LARGE SCALE GENOMIC DNA]</scope>
    <source>
        <strain evidence="4">5GB1C</strain>
    </source>
</reference>